<evidence type="ECO:0000313" key="2">
    <source>
        <dbReference type="Proteomes" id="UP000008207"/>
    </source>
</evidence>
<name>B8IXR9_METNO</name>
<dbReference type="Proteomes" id="UP000008207">
    <property type="component" value="Plasmid pMNOD02"/>
</dbReference>
<proteinExistence type="predicted"/>
<gene>
    <name evidence="1" type="ordered locus">Mnod_7877</name>
</gene>
<protein>
    <submittedName>
        <fullName evidence="1">Uncharacterized protein</fullName>
    </submittedName>
</protein>
<organism evidence="1 2">
    <name type="scientific">Methylobacterium nodulans (strain LMG 21967 / CNCM I-2342 / ORS 2060)</name>
    <dbReference type="NCBI Taxonomy" id="460265"/>
    <lineage>
        <taxon>Bacteria</taxon>
        <taxon>Pseudomonadati</taxon>
        <taxon>Pseudomonadota</taxon>
        <taxon>Alphaproteobacteria</taxon>
        <taxon>Hyphomicrobiales</taxon>
        <taxon>Methylobacteriaceae</taxon>
        <taxon>Methylobacterium</taxon>
    </lineage>
</organism>
<evidence type="ECO:0000313" key="1">
    <source>
        <dbReference type="EMBL" id="ACL62901.1"/>
    </source>
</evidence>
<dbReference type="AlphaFoldDB" id="B8IXR9"/>
<reference evidence="2" key="1">
    <citation type="submission" date="2009-01" db="EMBL/GenBank/DDBJ databases">
        <title>Complete sequence of plasmid 2 of Methylobacterium nodulans ORS 2060.</title>
        <authorList>
            <consortium name="US DOE Joint Genome Institute"/>
            <person name="Lucas S."/>
            <person name="Copeland A."/>
            <person name="Lapidus A."/>
            <person name="Glavina del Rio T."/>
            <person name="Dalin E."/>
            <person name="Tice H."/>
            <person name="Bruce D."/>
            <person name="Goodwin L."/>
            <person name="Pitluck S."/>
            <person name="Sims D."/>
            <person name="Brettin T."/>
            <person name="Detter J.C."/>
            <person name="Han C."/>
            <person name="Larimer F."/>
            <person name="Land M."/>
            <person name="Hauser L."/>
            <person name="Kyrpides N."/>
            <person name="Ivanova N."/>
            <person name="Marx C.J."/>
            <person name="Richardson P."/>
        </authorList>
    </citation>
    <scope>NUCLEOTIDE SEQUENCE [LARGE SCALE GENOMIC DNA]</scope>
    <source>
        <strain evidence="2">LMG 21967 / CNCM I-2342 / ORS 2060</strain>
        <plasmid evidence="2">Plasmid pMNOD02</plasmid>
    </source>
</reference>
<keyword evidence="2" id="KW-1185">Reference proteome</keyword>
<geneLocation type="plasmid" evidence="1 2">
    <name>pMNOD02</name>
</geneLocation>
<dbReference type="KEGG" id="mno:Mnod_7877"/>
<dbReference type="EMBL" id="CP001351">
    <property type="protein sequence ID" value="ACL62901.1"/>
    <property type="molecule type" value="Genomic_DNA"/>
</dbReference>
<accession>B8IXR9</accession>
<dbReference type="HOGENOM" id="CLU_1576678_0_0_5"/>
<keyword evidence="1" id="KW-0614">Plasmid</keyword>
<sequence>MIAGPGRKLFGLCPPLHLRHPHNAVWSAVMNRGCRTFWALLTALAVFLANASWAIDSAALAHGAAPVHAHPSASKHSSATDGYQHDEMKTGVAAHCADEGRSGCEPDGNAGDRAQSCCGTIACHAVIPATSCETAFTPLIRSIRALPFDDTVKQQMLGRLDRPPRSAGV</sequence>